<accession>A0A0L7L9Z9</accession>
<dbReference type="Gene3D" id="2.60.40.420">
    <property type="entry name" value="Cupredoxins - blue copper proteins"/>
    <property type="match status" value="2"/>
</dbReference>
<keyword evidence="5" id="KW-0812">Transmembrane</keyword>
<keyword evidence="3" id="KW-0560">Oxidoreductase</keyword>
<dbReference type="Pfam" id="PF00394">
    <property type="entry name" value="Cu-oxidase"/>
    <property type="match status" value="1"/>
</dbReference>
<keyword evidence="5" id="KW-0472">Membrane</keyword>
<organism evidence="8 9">
    <name type="scientific">Operophtera brumata</name>
    <name type="common">Winter moth</name>
    <name type="synonym">Phalaena brumata</name>
    <dbReference type="NCBI Taxonomy" id="104452"/>
    <lineage>
        <taxon>Eukaryota</taxon>
        <taxon>Metazoa</taxon>
        <taxon>Ecdysozoa</taxon>
        <taxon>Arthropoda</taxon>
        <taxon>Hexapoda</taxon>
        <taxon>Insecta</taxon>
        <taxon>Pterygota</taxon>
        <taxon>Neoptera</taxon>
        <taxon>Endopterygota</taxon>
        <taxon>Lepidoptera</taxon>
        <taxon>Glossata</taxon>
        <taxon>Ditrysia</taxon>
        <taxon>Geometroidea</taxon>
        <taxon>Geometridae</taxon>
        <taxon>Larentiinae</taxon>
        <taxon>Operophtera</taxon>
    </lineage>
</organism>
<gene>
    <name evidence="8" type="ORF">OBRU01_12645</name>
</gene>
<keyword evidence="5" id="KW-1133">Transmembrane helix</keyword>
<comment type="similarity">
    <text evidence="1">Belongs to the multicopper oxidase family.</text>
</comment>
<dbReference type="InterPro" id="IPR001117">
    <property type="entry name" value="Cu-oxidase_2nd"/>
</dbReference>
<dbReference type="FunFam" id="2.60.40.420:FF:000045">
    <property type="entry name" value="Laccase 2"/>
    <property type="match status" value="1"/>
</dbReference>
<protein>
    <submittedName>
        <fullName evidence="8">Putative multicopper oxidase</fullName>
    </submittedName>
</protein>
<keyword evidence="2" id="KW-0479">Metal-binding</keyword>
<evidence type="ECO:0000313" key="8">
    <source>
        <dbReference type="EMBL" id="KOB72200.1"/>
    </source>
</evidence>
<name>A0A0L7L9Z9_OPEBR</name>
<feature type="transmembrane region" description="Helical" evidence="5">
    <location>
        <begin position="31"/>
        <end position="48"/>
    </location>
</feature>
<evidence type="ECO:0000256" key="5">
    <source>
        <dbReference type="SAM" id="Phobius"/>
    </source>
</evidence>
<dbReference type="GO" id="GO:0016491">
    <property type="term" value="F:oxidoreductase activity"/>
    <property type="evidence" value="ECO:0007669"/>
    <property type="project" value="UniProtKB-KW"/>
</dbReference>
<dbReference type="InterPro" id="IPR045087">
    <property type="entry name" value="Cu-oxidase_fam"/>
</dbReference>
<proteinExistence type="inferred from homology"/>
<dbReference type="EMBL" id="JTDY01002063">
    <property type="protein sequence ID" value="KOB72200.1"/>
    <property type="molecule type" value="Genomic_DNA"/>
</dbReference>
<evidence type="ECO:0000256" key="2">
    <source>
        <dbReference type="ARBA" id="ARBA00022723"/>
    </source>
</evidence>
<sequence>MESEKSTMENPSVPVAVVKKPNYMLMSLQRIFVLSVIFAGVFVVVYYTPMPEEYFENCDRECHELDWPMICRVKLVIEVYKTLSKSCGICTEKDGPDCPATCISADGRERGVLSANRGLPAPVLHVCHNDILVVDVVHRAPAHALSIHWRGQPQKETPFMDGAPMLTQCPQPAYTTFQYKFRASAVGTHMYHAHSAADAADGLAGAFIVRQSPRIEALKKLYDVDATEHTIFISEWGHSMGPLAGIMAAVPDAETLLINGKGQSSESPDAPLSKFTVENGKRYRFRLAYGGGSKSCAVKFSIDQHVLKLVALDGHAIEPVDVSSIQLGRGERADFILETEKVSGVYKISVIADQSCQENLEGVAELVYQSDKAILHQVEASSVDIEFTTLFSDRCKLDRVLCLGEVRAAVLLPNELATTVGEIIYVPLNYSTKQISAKRV</sequence>
<dbReference type="STRING" id="104452.A0A0L7L9Z9"/>
<dbReference type="PANTHER" id="PTHR11709">
    <property type="entry name" value="MULTI-COPPER OXIDASE"/>
    <property type="match status" value="1"/>
</dbReference>
<evidence type="ECO:0000313" key="9">
    <source>
        <dbReference type="Proteomes" id="UP000037510"/>
    </source>
</evidence>
<dbReference type="GO" id="GO:0006826">
    <property type="term" value="P:iron ion transport"/>
    <property type="evidence" value="ECO:0007669"/>
    <property type="project" value="TreeGrafter"/>
</dbReference>
<dbReference type="CDD" id="cd13884">
    <property type="entry name" value="CuRO_2_tcLCC_insect_like"/>
    <property type="match status" value="1"/>
</dbReference>
<reference evidence="8 9" key="1">
    <citation type="journal article" date="2015" name="Genome Biol. Evol.">
        <title>The genome of winter moth (Operophtera brumata) provides a genomic perspective on sexual dimorphism and phenology.</title>
        <authorList>
            <person name="Derks M.F."/>
            <person name="Smit S."/>
            <person name="Salis L."/>
            <person name="Schijlen E."/>
            <person name="Bossers A."/>
            <person name="Mateman C."/>
            <person name="Pijl A.S."/>
            <person name="de Ridder D."/>
            <person name="Groenen M.A."/>
            <person name="Visser M.E."/>
            <person name="Megens H.J."/>
        </authorList>
    </citation>
    <scope>NUCLEOTIDE SEQUENCE [LARGE SCALE GENOMIC DNA]</scope>
    <source>
        <strain evidence="8">WM2013NL</strain>
        <tissue evidence="8">Head and thorax</tissue>
    </source>
</reference>
<feature type="domain" description="Plastocyanin-like" evidence="7">
    <location>
        <begin position="105"/>
        <end position="212"/>
    </location>
</feature>
<dbReference type="InterPro" id="IPR008972">
    <property type="entry name" value="Cupredoxin"/>
</dbReference>
<dbReference type="AlphaFoldDB" id="A0A0L7L9Z9"/>
<dbReference type="Proteomes" id="UP000037510">
    <property type="component" value="Unassembled WGS sequence"/>
</dbReference>
<keyword evidence="4" id="KW-0186">Copper</keyword>
<dbReference type="SUPFAM" id="SSF49503">
    <property type="entry name" value="Cupredoxins"/>
    <property type="match status" value="2"/>
</dbReference>
<dbReference type="PANTHER" id="PTHR11709:SF394">
    <property type="entry name" value="FI03373P-RELATED"/>
    <property type="match status" value="1"/>
</dbReference>
<evidence type="ECO:0000256" key="4">
    <source>
        <dbReference type="ARBA" id="ARBA00023008"/>
    </source>
</evidence>
<evidence type="ECO:0000256" key="1">
    <source>
        <dbReference type="ARBA" id="ARBA00010609"/>
    </source>
</evidence>
<evidence type="ECO:0000259" key="6">
    <source>
        <dbReference type="Pfam" id="PF00394"/>
    </source>
</evidence>
<comment type="caution">
    <text evidence="8">The sequence shown here is derived from an EMBL/GenBank/DDBJ whole genome shotgun (WGS) entry which is preliminary data.</text>
</comment>
<dbReference type="GO" id="GO:0005886">
    <property type="term" value="C:plasma membrane"/>
    <property type="evidence" value="ECO:0007669"/>
    <property type="project" value="TreeGrafter"/>
</dbReference>
<dbReference type="InterPro" id="IPR011707">
    <property type="entry name" value="Cu-oxidase-like_N"/>
</dbReference>
<dbReference type="Pfam" id="PF07732">
    <property type="entry name" value="Cu-oxidase_3"/>
    <property type="match status" value="1"/>
</dbReference>
<keyword evidence="9" id="KW-1185">Reference proteome</keyword>
<dbReference type="GO" id="GO:0005507">
    <property type="term" value="F:copper ion binding"/>
    <property type="evidence" value="ECO:0007669"/>
    <property type="project" value="InterPro"/>
</dbReference>
<feature type="domain" description="Plastocyanin-like" evidence="6">
    <location>
        <begin position="246"/>
        <end position="369"/>
    </location>
</feature>
<evidence type="ECO:0000256" key="3">
    <source>
        <dbReference type="ARBA" id="ARBA00023002"/>
    </source>
</evidence>
<evidence type="ECO:0000259" key="7">
    <source>
        <dbReference type="Pfam" id="PF07732"/>
    </source>
</evidence>
<feature type="non-terminal residue" evidence="8">
    <location>
        <position position="440"/>
    </location>
</feature>